<proteinExistence type="predicted"/>
<dbReference type="AlphaFoldDB" id="A0A9D1LU30"/>
<comment type="caution">
    <text evidence="1">The sequence shown here is derived from an EMBL/GenBank/DDBJ whole genome shotgun (WGS) entry which is preliminary data.</text>
</comment>
<dbReference type="CDD" id="cd06462">
    <property type="entry name" value="Peptidase_S24_S26"/>
    <property type="match status" value="1"/>
</dbReference>
<dbReference type="Proteomes" id="UP000824111">
    <property type="component" value="Unassembled WGS sequence"/>
</dbReference>
<protein>
    <submittedName>
        <fullName evidence="1">S24/S26 family peptidase</fullName>
    </submittedName>
</protein>
<dbReference type="EMBL" id="DVND01000043">
    <property type="protein sequence ID" value="HIU48076.1"/>
    <property type="molecule type" value="Genomic_DNA"/>
</dbReference>
<gene>
    <name evidence="1" type="ORF">IAB04_01795</name>
</gene>
<name>A0A9D1LU30_9FIRM</name>
<reference evidence="1" key="2">
    <citation type="journal article" date="2021" name="PeerJ">
        <title>Extensive microbial diversity within the chicken gut microbiome revealed by metagenomics and culture.</title>
        <authorList>
            <person name="Gilroy R."/>
            <person name="Ravi A."/>
            <person name="Getino M."/>
            <person name="Pursley I."/>
            <person name="Horton D.L."/>
            <person name="Alikhan N.F."/>
            <person name="Baker D."/>
            <person name="Gharbi K."/>
            <person name="Hall N."/>
            <person name="Watson M."/>
            <person name="Adriaenssens E.M."/>
            <person name="Foster-Nyarko E."/>
            <person name="Jarju S."/>
            <person name="Secka A."/>
            <person name="Antonio M."/>
            <person name="Oren A."/>
            <person name="Chaudhuri R.R."/>
            <person name="La Ragione R."/>
            <person name="Hildebrand F."/>
            <person name="Pallen M.J."/>
        </authorList>
    </citation>
    <scope>NUCLEOTIDE SEQUENCE</scope>
    <source>
        <strain evidence="1">ChiSjej4B22-9803</strain>
    </source>
</reference>
<evidence type="ECO:0000313" key="2">
    <source>
        <dbReference type="Proteomes" id="UP000824111"/>
    </source>
</evidence>
<reference evidence="1" key="1">
    <citation type="submission" date="2020-10" db="EMBL/GenBank/DDBJ databases">
        <authorList>
            <person name="Gilroy R."/>
        </authorList>
    </citation>
    <scope>NUCLEOTIDE SEQUENCE</scope>
    <source>
        <strain evidence="1">ChiSjej4B22-9803</strain>
    </source>
</reference>
<sequence>MMHEHSKEKLRVSLAELLPVLEEQLAAGKEVCFGPKGTSMLPMLRQGIDSVVLQKPPARLKKYDLPLYRRKDGSFVLHRVVGVNGNEYTTCGDNQSVREYHVRHSQVIGVVTGYYRGEEYISCDSAKYKLYCRRRVRRQYWVGKLRMLKQAVKRFLKKMEKKGEQE</sequence>
<organism evidence="1 2">
    <name type="scientific">Candidatus Avimonoglobus intestinipullorum</name>
    <dbReference type="NCBI Taxonomy" id="2840699"/>
    <lineage>
        <taxon>Bacteria</taxon>
        <taxon>Bacillati</taxon>
        <taxon>Bacillota</taxon>
        <taxon>Clostridia</taxon>
        <taxon>Eubacteriales</taxon>
        <taxon>Candidatus Avimonoglobus</taxon>
    </lineage>
</organism>
<evidence type="ECO:0000313" key="1">
    <source>
        <dbReference type="EMBL" id="HIU48076.1"/>
    </source>
</evidence>
<accession>A0A9D1LU30</accession>